<evidence type="ECO:0000313" key="10">
    <source>
        <dbReference type="EMBL" id="KAJ1371647.1"/>
    </source>
</evidence>
<evidence type="ECO:0000256" key="6">
    <source>
        <dbReference type="RuleBase" id="RU368084"/>
    </source>
</evidence>
<keyword evidence="11" id="KW-1185">Reference proteome</keyword>
<feature type="domain" description="Origin recognition complex subunit 2 RecA-like" evidence="8">
    <location>
        <begin position="152"/>
        <end position="306"/>
    </location>
</feature>
<comment type="similarity">
    <text evidence="2 6">Belongs to the ORC2 family.</text>
</comment>
<evidence type="ECO:0000256" key="1">
    <source>
        <dbReference type="ARBA" id="ARBA00004123"/>
    </source>
</evidence>
<feature type="domain" description="Origin recognition complex subunit 2 winged-helix" evidence="9">
    <location>
        <begin position="371"/>
        <end position="416"/>
    </location>
</feature>
<protein>
    <recommendedName>
        <fullName evidence="3 6">Origin recognition complex subunit 2</fullName>
    </recommendedName>
</protein>
<comment type="subunit">
    <text evidence="6">Component of the origin recognition complex (ORC).</text>
</comment>
<dbReference type="Pfam" id="PF04084">
    <property type="entry name" value="RecA-like_ORC2"/>
    <property type="match status" value="1"/>
</dbReference>
<dbReference type="AlphaFoldDB" id="A0AAD5WIL3"/>
<dbReference type="Pfam" id="PF24882">
    <property type="entry name" value="WHD_ORC2"/>
    <property type="match status" value="1"/>
</dbReference>
<evidence type="ECO:0000256" key="5">
    <source>
        <dbReference type="ARBA" id="ARBA00023242"/>
    </source>
</evidence>
<evidence type="ECO:0000259" key="9">
    <source>
        <dbReference type="Pfam" id="PF24882"/>
    </source>
</evidence>
<evidence type="ECO:0000256" key="3">
    <source>
        <dbReference type="ARBA" id="ARBA00019080"/>
    </source>
</evidence>
<proteinExistence type="inferred from homology"/>
<sequence>MPLTPPKRLSTSSSVEASPTKLRKKKDTDGRATRRISSGVSSSMEKDFTLKEIENVLPFLEHSMKSSIDPTGSESLDEKALRIAETENYFMQGKTPQINRARIGARREGFSRIKETPIYATRKFNSCNLEALRDFINDPEVSAQNKDRIAKIKEDFPWWTFCLAGGFNMLLYGVGSKRTLVNDFCKEQLNKYCTLTIDGYSEDVTTKMILAKIVECLKLEHCEQRRSSLIEWAKHIASTVERNRRQLIILLHNIDGPNLRDPSDQSVLAALAENPAILMLATVDHINATLLHTNRQLESFNWVYYRADTFEFPAQELLAGRSSLLGLNPKSNNMVHSLSSLDVLWKSLATNSRSIFRLFFSMFFDNKAPVVFWDLFSAAKDEFLVSSDVALRQQLVEFSDHRILRWMRGDDGNERLIGLLDRSLVEKFLADKGHSLDSV</sequence>
<dbReference type="GO" id="GO:0005664">
    <property type="term" value="C:nuclear origin of replication recognition complex"/>
    <property type="evidence" value="ECO:0007669"/>
    <property type="project" value="UniProtKB-UniRule"/>
</dbReference>
<evidence type="ECO:0000313" key="11">
    <source>
        <dbReference type="Proteomes" id="UP001196413"/>
    </source>
</evidence>
<reference evidence="10" key="1">
    <citation type="submission" date="2021-06" db="EMBL/GenBank/DDBJ databases">
        <title>Parelaphostrongylus tenuis whole genome reference sequence.</title>
        <authorList>
            <person name="Garwood T.J."/>
            <person name="Larsen P.A."/>
            <person name="Fountain-Jones N.M."/>
            <person name="Garbe J.R."/>
            <person name="Macchietto M.G."/>
            <person name="Kania S.A."/>
            <person name="Gerhold R.W."/>
            <person name="Richards J.E."/>
            <person name="Wolf T.M."/>
        </authorList>
    </citation>
    <scope>NUCLEOTIDE SEQUENCE</scope>
    <source>
        <strain evidence="10">MNPRO001-30</strain>
        <tissue evidence="10">Meninges</tissue>
    </source>
</reference>
<feature type="region of interest" description="Disordered" evidence="7">
    <location>
        <begin position="1"/>
        <end position="41"/>
    </location>
</feature>
<evidence type="ECO:0000259" key="8">
    <source>
        <dbReference type="Pfam" id="PF04084"/>
    </source>
</evidence>
<comment type="subcellular location">
    <subcellularLocation>
        <location evidence="1 6">Nucleus</location>
    </subcellularLocation>
</comment>
<dbReference type="PANTHER" id="PTHR14052">
    <property type="entry name" value="ORIGIN RECOGNITION COMPLEX SUBUNIT 2"/>
    <property type="match status" value="1"/>
</dbReference>
<dbReference type="PANTHER" id="PTHR14052:SF0">
    <property type="entry name" value="ORIGIN RECOGNITION COMPLEX SUBUNIT 2"/>
    <property type="match status" value="1"/>
</dbReference>
<evidence type="ECO:0000256" key="7">
    <source>
        <dbReference type="SAM" id="MobiDB-lite"/>
    </source>
</evidence>
<dbReference type="InterPro" id="IPR056773">
    <property type="entry name" value="WHD_ORC2"/>
</dbReference>
<dbReference type="GO" id="GO:0003688">
    <property type="term" value="F:DNA replication origin binding"/>
    <property type="evidence" value="ECO:0007669"/>
    <property type="project" value="UniProtKB-UniRule"/>
</dbReference>
<evidence type="ECO:0000256" key="2">
    <source>
        <dbReference type="ARBA" id="ARBA00007421"/>
    </source>
</evidence>
<comment type="caution">
    <text evidence="10">The sequence shown here is derived from an EMBL/GenBank/DDBJ whole genome shotgun (WGS) entry which is preliminary data.</text>
</comment>
<name>A0AAD5WIL3_PARTN</name>
<gene>
    <name evidence="10" type="ORF">KIN20_033632</name>
</gene>
<keyword evidence="4 6" id="KW-0235">DNA replication</keyword>
<comment type="function">
    <text evidence="6">Component of the origin recognition complex (ORC) that binds origins of replication. DNA-binding is ATP-dependent. ORC is required to assemble the pre-replication complex necessary to initiate DNA replication.</text>
</comment>
<evidence type="ECO:0000256" key="4">
    <source>
        <dbReference type="ARBA" id="ARBA00022705"/>
    </source>
</evidence>
<organism evidence="10 11">
    <name type="scientific">Parelaphostrongylus tenuis</name>
    <name type="common">Meningeal worm</name>
    <dbReference type="NCBI Taxonomy" id="148309"/>
    <lineage>
        <taxon>Eukaryota</taxon>
        <taxon>Metazoa</taxon>
        <taxon>Ecdysozoa</taxon>
        <taxon>Nematoda</taxon>
        <taxon>Chromadorea</taxon>
        <taxon>Rhabditida</taxon>
        <taxon>Rhabditina</taxon>
        <taxon>Rhabditomorpha</taxon>
        <taxon>Strongyloidea</taxon>
        <taxon>Metastrongylidae</taxon>
        <taxon>Parelaphostrongylus</taxon>
    </lineage>
</organism>
<dbReference type="InterPro" id="IPR007220">
    <property type="entry name" value="ORC2"/>
</dbReference>
<dbReference type="EMBL" id="JAHQIW010007012">
    <property type="protein sequence ID" value="KAJ1371647.1"/>
    <property type="molecule type" value="Genomic_DNA"/>
</dbReference>
<keyword evidence="5 6" id="KW-0539">Nucleus</keyword>
<dbReference type="GO" id="GO:0006260">
    <property type="term" value="P:DNA replication"/>
    <property type="evidence" value="ECO:0007669"/>
    <property type="project" value="UniProtKB-UniRule"/>
</dbReference>
<dbReference type="Proteomes" id="UP001196413">
    <property type="component" value="Unassembled WGS sequence"/>
</dbReference>
<dbReference type="InterPro" id="IPR056772">
    <property type="entry name" value="RecA-like_ORC2"/>
</dbReference>
<accession>A0AAD5WIL3</accession>